<gene>
    <name evidence="1" type="ORF">TNCT_642641</name>
</gene>
<accession>A0A8X6H403</accession>
<evidence type="ECO:0000313" key="1">
    <source>
        <dbReference type="EMBL" id="GFR16154.1"/>
    </source>
</evidence>
<proteinExistence type="predicted"/>
<comment type="caution">
    <text evidence="1">The sequence shown here is derived from an EMBL/GenBank/DDBJ whole genome shotgun (WGS) entry which is preliminary data.</text>
</comment>
<reference evidence="1" key="1">
    <citation type="submission" date="2020-07" db="EMBL/GenBank/DDBJ databases">
        <title>Multicomponent nature underlies the extraordinary mechanical properties of spider dragline silk.</title>
        <authorList>
            <person name="Kono N."/>
            <person name="Nakamura H."/>
            <person name="Mori M."/>
            <person name="Yoshida Y."/>
            <person name="Ohtoshi R."/>
            <person name="Malay A.D."/>
            <person name="Moran D.A.P."/>
            <person name="Tomita M."/>
            <person name="Numata K."/>
            <person name="Arakawa K."/>
        </authorList>
    </citation>
    <scope>NUCLEOTIDE SEQUENCE</scope>
</reference>
<dbReference type="EMBL" id="BMAO01037218">
    <property type="protein sequence ID" value="GFR16154.1"/>
    <property type="molecule type" value="Genomic_DNA"/>
</dbReference>
<protein>
    <submittedName>
        <fullName evidence="1">Uncharacterized protein</fullName>
    </submittedName>
</protein>
<name>A0A8X6H403_TRICU</name>
<keyword evidence="2" id="KW-1185">Reference proteome</keyword>
<organism evidence="1 2">
    <name type="scientific">Trichonephila clavata</name>
    <name type="common">Joro spider</name>
    <name type="synonym">Nephila clavata</name>
    <dbReference type="NCBI Taxonomy" id="2740835"/>
    <lineage>
        <taxon>Eukaryota</taxon>
        <taxon>Metazoa</taxon>
        <taxon>Ecdysozoa</taxon>
        <taxon>Arthropoda</taxon>
        <taxon>Chelicerata</taxon>
        <taxon>Arachnida</taxon>
        <taxon>Araneae</taxon>
        <taxon>Araneomorphae</taxon>
        <taxon>Entelegynae</taxon>
        <taxon>Araneoidea</taxon>
        <taxon>Nephilidae</taxon>
        <taxon>Trichonephila</taxon>
    </lineage>
</organism>
<sequence>MLLSKRSRLKKRVCWNCLWNSEILSSLMFFIYNSNGLNSDSEEGEKNVTVQKIPFKEKSLLELFVELRNFIKKKFAGIVCGTQKFYQNVTVQMIPFKEKSLLELFVELRNFIKFDVFYL</sequence>
<dbReference type="AlphaFoldDB" id="A0A8X6H403"/>
<dbReference type="Proteomes" id="UP000887116">
    <property type="component" value="Unassembled WGS sequence"/>
</dbReference>
<evidence type="ECO:0000313" key="2">
    <source>
        <dbReference type="Proteomes" id="UP000887116"/>
    </source>
</evidence>